<dbReference type="InterPro" id="IPR038109">
    <property type="entry name" value="DNA_bind_recomb_sf"/>
</dbReference>
<dbReference type="InterPro" id="IPR011109">
    <property type="entry name" value="DNA_bind_recombinase_dom"/>
</dbReference>
<reference evidence="4" key="1">
    <citation type="journal article" date="2021" name="PeerJ">
        <title>Extensive microbial diversity within the chicken gut microbiome revealed by metagenomics and culture.</title>
        <authorList>
            <person name="Gilroy R."/>
            <person name="Ravi A."/>
            <person name="Getino M."/>
            <person name="Pursley I."/>
            <person name="Horton D.L."/>
            <person name="Alikhan N.F."/>
            <person name="Baker D."/>
            <person name="Gharbi K."/>
            <person name="Hall N."/>
            <person name="Watson M."/>
            <person name="Adriaenssens E.M."/>
            <person name="Foster-Nyarko E."/>
            <person name="Jarju S."/>
            <person name="Secka A."/>
            <person name="Antonio M."/>
            <person name="Oren A."/>
            <person name="Chaudhuri R.R."/>
            <person name="La Ragione R."/>
            <person name="Hildebrand F."/>
            <person name="Pallen M.J."/>
        </authorList>
    </citation>
    <scope>NUCLEOTIDE SEQUENCE</scope>
    <source>
        <strain evidence="4">CHK195-9823</strain>
    </source>
</reference>
<dbReference type="SMART" id="SM00857">
    <property type="entry name" value="Resolvase"/>
    <property type="match status" value="1"/>
</dbReference>
<dbReference type="GO" id="GO:0003677">
    <property type="term" value="F:DNA binding"/>
    <property type="evidence" value="ECO:0007669"/>
    <property type="project" value="InterPro"/>
</dbReference>
<evidence type="ECO:0000256" key="1">
    <source>
        <dbReference type="SAM" id="Coils"/>
    </source>
</evidence>
<reference evidence="4" key="2">
    <citation type="submission" date="2021-04" db="EMBL/GenBank/DDBJ databases">
        <authorList>
            <person name="Gilroy R."/>
        </authorList>
    </citation>
    <scope>NUCLEOTIDE SEQUENCE</scope>
    <source>
        <strain evidence="4">CHK195-9823</strain>
    </source>
</reference>
<dbReference type="SUPFAM" id="SSF53041">
    <property type="entry name" value="Resolvase-like"/>
    <property type="match status" value="1"/>
</dbReference>
<dbReference type="GO" id="GO:0000150">
    <property type="term" value="F:DNA strand exchange activity"/>
    <property type="evidence" value="ECO:0007669"/>
    <property type="project" value="InterPro"/>
</dbReference>
<dbReference type="Gene3D" id="3.90.1750.20">
    <property type="entry name" value="Putative Large Serine Recombinase, Chain B, Domain 2"/>
    <property type="match status" value="1"/>
</dbReference>
<dbReference type="Proteomes" id="UP000886814">
    <property type="component" value="Unassembled WGS sequence"/>
</dbReference>
<protein>
    <submittedName>
        <fullName evidence="4">Recombinase family protein</fullName>
    </submittedName>
</protein>
<dbReference type="InterPro" id="IPR036162">
    <property type="entry name" value="Resolvase-like_N_sf"/>
</dbReference>
<comment type="caution">
    <text evidence="4">The sequence shown here is derived from an EMBL/GenBank/DDBJ whole genome shotgun (WGS) entry which is preliminary data.</text>
</comment>
<dbReference type="PROSITE" id="PS51737">
    <property type="entry name" value="RECOMBINASE_DNA_BIND"/>
    <property type="match status" value="1"/>
</dbReference>
<keyword evidence="1" id="KW-0175">Coiled coil</keyword>
<organism evidence="4 5">
    <name type="scientific">Candidatus Blautia stercorigallinarum</name>
    <dbReference type="NCBI Taxonomy" id="2838501"/>
    <lineage>
        <taxon>Bacteria</taxon>
        <taxon>Bacillati</taxon>
        <taxon>Bacillota</taxon>
        <taxon>Clostridia</taxon>
        <taxon>Lachnospirales</taxon>
        <taxon>Lachnospiraceae</taxon>
        <taxon>Blautia</taxon>
    </lineage>
</organism>
<dbReference type="Gene3D" id="3.40.50.1390">
    <property type="entry name" value="Resolvase, N-terminal catalytic domain"/>
    <property type="match status" value="1"/>
</dbReference>
<dbReference type="PROSITE" id="PS51736">
    <property type="entry name" value="RECOMBINASES_3"/>
    <property type="match status" value="1"/>
</dbReference>
<dbReference type="Pfam" id="PF13408">
    <property type="entry name" value="Zn_ribbon_recom"/>
    <property type="match status" value="1"/>
</dbReference>
<dbReference type="InterPro" id="IPR025827">
    <property type="entry name" value="Zn_ribbon_recom_dom"/>
</dbReference>
<sequence length="536" mass="61712">MVIAKYIRLSQADQDVMKKENKTESESIAHQRDLIQRYINSHSDLKGCEVREFYDDGYSGTNFKRPSFERLLEQIKKGEIGCVIVKDFSRFGRDYIELGDYLERIFPFLGVRFISVNDSYDSNDYKGTTGGLDVVLKNIVYDFYSKDLSVKVTTAKRAKMKRGEYIGGHVPYGLLRDPADKHKLIIDPEAAPVVREIFECAISGMRLIDIARQLNEKGYETPARYFQRKHPDKNIYKNTSRMDCWNDNSVRRLLKQEMYYGAVVQHKREGIGVGWKHSVAVPKEDQMIVEGKHPGIVTKEEFLRAQKIFRKRRETKRVVEKTYPLWRKVKCGTCGRAMPMKSGVVRGVDYRYFYCPHATVQTGEGGCTKEFMREDVLNDVVWGSVKGLLSAAGDAKKRIGKKQTAAEKNNAGMVKKLADLQKKKAKCEAERFTNMDQFMAGNLDKEVYQKKRSELTQEAERLDGMIADLEAKLQEMEIVRDDGTKALMETVEHFSEATELDQKIVDALIEKVMVYDLEHVEIQWKFSDDVRKLLKG</sequence>
<dbReference type="EMBL" id="DXIQ01000071">
    <property type="protein sequence ID" value="HIV39551.1"/>
    <property type="molecule type" value="Genomic_DNA"/>
</dbReference>
<dbReference type="PANTHER" id="PTHR30461">
    <property type="entry name" value="DNA-INVERTASE FROM LAMBDOID PROPHAGE"/>
    <property type="match status" value="1"/>
</dbReference>
<dbReference type="InterPro" id="IPR050639">
    <property type="entry name" value="SSR_resolvase"/>
</dbReference>
<dbReference type="PANTHER" id="PTHR30461:SF23">
    <property type="entry name" value="DNA RECOMBINASE-RELATED"/>
    <property type="match status" value="1"/>
</dbReference>
<accession>A0A9D1PEN0</accession>
<dbReference type="InterPro" id="IPR006119">
    <property type="entry name" value="Resolv_N"/>
</dbReference>
<name>A0A9D1PEN0_9FIRM</name>
<dbReference type="Pfam" id="PF07508">
    <property type="entry name" value="Recombinase"/>
    <property type="match status" value="1"/>
</dbReference>
<feature type="domain" description="Resolvase/invertase-type recombinase catalytic" evidence="2">
    <location>
        <begin position="2"/>
        <end position="163"/>
    </location>
</feature>
<evidence type="ECO:0000259" key="2">
    <source>
        <dbReference type="PROSITE" id="PS51736"/>
    </source>
</evidence>
<dbReference type="AlphaFoldDB" id="A0A9D1PEN0"/>
<evidence type="ECO:0000313" key="4">
    <source>
        <dbReference type="EMBL" id="HIV39551.1"/>
    </source>
</evidence>
<evidence type="ECO:0000313" key="5">
    <source>
        <dbReference type="Proteomes" id="UP000886814"/>
    </source>
</evidence>
<dbReference type="Pfam" id="PF00239">
    <property type="entry name" value="Resolvase"/>
    <property type="match status" value="1"/>
</dbReference>
<feature type="coiled-coil region" evidence="1">
    <location>
        <begin position="410"/>
        <end position="486"/>
    </location>
</feature>
<gene>
    <name evidence="4" type="ORF">H9747_11260</name>
</gene>
<evidence type="ECO:0000259" key="3">
    <source>
        <dbReference type="PROSITE" id="PS51737"/>
    </source>
</evidence>
<proteinExistence type="predicted"/>
<feature type="domain" description="Recombinase" evidence="3">
    <location>
        <begin position="171"/>
        <end position="315"/>
    </location>
</feature>